<dbReference type="InterPro" id="IPR036780">
    <property type="entry name" value="PG1857-like_sf"/>
</dbReference>
<evidence type="ECO:0000313" key="3">
    <source>
        <dbReference type="Proteomes" id="UP000680714"/>
    </source>
</evidence>
<dbReference type="Pfam" id="PF09633">
    <property type="entry name" value="DUF2023"/>
    <property type="match status" value="1"/>
</dbReference>
<evidence type="ECO:0000313" key="2">
    <source>
        <dbReference type="EMBL" id="MBR9973257.1"/>
    </source>
</evidence>
<dbReference type="EMBL" id="JAGTUF010000020">
    <property type="protein sequence ID" value="MBR9973257.1"/>
    <property type="molecule type" value="Genomic_DNA"/>
</dbReference>
<reference evidence="2 3" key="1">
    <citation type="submission" date="2021-04" db="EMBL/GenBank/DDBJ databases">
        <title>Magnetospirillum sulfuroxidans sp. nov., a facultative chemolithoautotrophic sulfur-oxidizing alphaproteobacterium isolated from freshwater sediment and proposals for Paramagetospirillum gen. nov., and Magnetospirillaceae fam. nov.</title>
        <authorList>
            <person name="Koziaeva V."/>
            <person name="Geelhoed J.S."/>
            <person name="Sorokin D.Y."/>
            <person name="Grouzdev D.S."/>
        </authorList>
    </citation>
    <scope>NUCLEOTIDE SEQUENCE [LARGE SCALE GENOMIC DNA]</scope>
    <source>
        <strain evidence="2 3">J10</strain>
    </source>
</reference>
<proteinExistence type="predicted"/>
<dbReference type="SUPFAM" id="SSF160448">
    <property type="entry name" value="PG1857-like"/>
    <property type="match status" value="1"/>
</dbReference>
<organism evidence="2 3">
    <name type="scientific">Magnetospirillum sulfuroxidans</name>
    <dbReference type="NCBI Taxonomy" id="611300"/>
    <lineage>
        <taxon>Bacteria</taxon>
        <taxon>Pseudomonadati</taxon>
        <taxon>Pseudomonadota</taxon>
        <taxon>Alphaproteobacteria</taxon>
        <taxon>Rhodospirillales</taxon>
        <taxon>Rhodospirillaceae</taxon>
        <taxon>Magnetospirillum</taxon>
    </lineage>
</organism>
<comment type="caution">
    <text evidence="2">The sequence shown here is derived from an EMBL/GenBank/DDBJ whole genome shotgun (WGS) entry which is preliminary data.</text>
</comment>
<gene>
    <name evidence="2" type="ORF">KEC16_16155</name>
</gene>
<dbReference type="Proteomes" id="UP000680714">
    <property type="component" value="Unassembled WGS sequence"/>
</dbReference>
<evidence type="ECO:0000259" key="1">
    <source>
        <dbReference type="Pfam" id="PF09633"/>
    </source>
</evidence>
<accession>A0ABS5IGF2</accession>
<protein>
    <submittedName>
        <fullName evidence="2">DUF2023 family protein</fullName>
    </submittedName>
</protein>
<sequence>MAGFLPQYLYELKKGVRPLFLLTMSAAEAELVQKRLEKEAVAFYRQCVSETKVNMFFGQAYCIAMVRSIVTGPLNALSPEQDFILGTLLGYEREQQCRRYLIRASPSARIHSERAPTN</sequence>
<name>A0ABS5IGF2_9PROT</name>
<keyword evidence="3" id="KW-1185">Reference proteome</keyword>
<feature type="domain" description="DUF2023" evidence="1">
    <location>
        <begin position="7"/>
        <end position="102"/>
    </location>
</feature>
<dbReference type="InterPro" id="IPR018594">
    <property type="entry name" value="DUF2023"/>
</dbReference>
<dbReference type="Gene3D" id="3.30.2190.10">
    <property type="entry name" value="PG1857-like"/>
    <property type="match status" value="1"/>
</dbReference>